<dbReference type="GO" id="GO:0005634">
    <property type="term" value="C:nucleus"/>
    <property type="evidence" value="ECO:0007669"/>
    <property type="project" value="UniProtKB-SubCell"/>
</dbReference>
<dbReference type="InterPro" id="IPR036322">
    <property type="entry name" value="WD40_repeat_dom_sf"/>
</dbReference>
<keyword evidence="3 9" id="KW-0853">WD repeat</keyword>
<protein>
    <submittedName>
        <fullName evidence="12">Cac2p</fullName>
    </submittedName>
</protein>
<evidence type="ECO:0000256" key="4">
    <source>
        <dbReference type="ARBA" id="ARBA00022737"/>
    </source>
</evidence>
<evidence type="ECO:0000259" key="11">
    <source>
        <dbReference type="Pfam" id="PF24105"/>
    </source>
</evidence>
<keyword evidence="13" id="KW-1185">Reference proteome</keyword>
<dbReference type="GO" id="GO:0006335">
    <property type="term" value="P:DNA replication-dependent chromatin assembly"/>
    <property type="evidence" value="ECO:0007669"/>
    <property type="project" value="InterPro"/>
</dbReference>
<dbReference type="InterPro" id="IPR045145">
    <property type="entry name" value="PTHR15271"/>
</dbReference>
<keyword evidence="6" id="KW-0156">Chromatin regulator</keyword>
<dbReference type="HOGENOM" id="CLU_010127_0_0_1"/>
<dbReference type="OrthoDB" id="71227at2759"/>
<feature type="repeat" description="WD" evidence="9">
    <location>
        <begin position="210"/>
        <end position="243"/>
    </location>
</feature>
<evidence type="ECO:0000313" key="13">
    <source>
        <dbReference type="Proteomes" id="UP000009009"/>
    </source>
</evidence>
<sequence length="501" mass="55062">MDYNSSVVGRVEFAITRQRDAGKKAVTMEASHLQIYWHDSQPVYTLTFQKGGSSDKLFTAGGDNKVRIWRLNREGNGKSEEVRKIESMDFLGSLTHHEQAINVIRFNSYGDVLASAGDDGQILLWKQEDPNAQQESVMRPFGVAPEADEADENKEKWVVWKRLRGGSGATAAAEIYDLAWSPDNRSIVVACMDNSIRLFDVGAGTLVCSQSDHGHYVQGVAWDPLNQFILSQSADRSLHVYEIVKSPAGAVAGLKLRNKIVKAELPTPGDVLRTNYLFHNETLPSFFRRCSVSPCGGLVVVPSGVYKVGDDEATNCVYVYTRSGILNGAGGVKNRPALRIPSLKKPALMVAFSPVFYETRQHSVFQLPYKLIFAIATTNEVLLYDTDAWEPLCVVGNIHYSPITDLAWSGDGSTLLVSSTDGFCSYVSIDTETQFGASMEPPALRAEQLEDNYNDVTAGAAAAKTPRESAGIVNMLLPMRKIPGNSNDTKKRRIQPTQVDL</sequence>
<dbReference type="InterPro" id="IPR015943">
    <property type="entry name" value="WD40/YVTN_repeat-like_dom_sf"/>
</dbReference>
<comment type="similarity">
    <text evidence="2">Belongs to the WD repeat HIR1 family.</text>
</comment>
<feature type="repeat" description="WD" evidence="9">
    <location>
        <begin position="94"/>
        <end position="135"/>
    </location>
</feature>
<dbReference type="SMART" id="SM00320">
    <property type="entry name" value="WD40"/>
    <property type="match status" value="5"/>
</dbReference>
<dbReference type="FunFam" id="2.130.10.10:FF:001085">
    <property type="entry name" value="Chromatin assembly factor-I p60 subunit"/>
    <property type="match status" value="1"/>
</dbReference>
<dbReference type="InterPro" id="IPR055410">
    <property type="entry name" value="Beta-prop_CAF1B_HIR1"/>
</dbReference>
<dbReference type="GO" id="GO:0006334">
    <property type="term" value="P:nucleosome assembly"/>
    <property type="evidence" value="ECO:0007669"/>
    <property type="project" value="TreeGrafter"/>
</dbReference>
<evidence type="ECO:0000256" key="6">
    <source>
        <dbReference type="ARBA" id="ARBA00022853"/>
    </source>
</evidence>
<comment type="caution">
    <text evidence="12">The sequence shown here is derived from an EMBL/GenBank/DDBJ whole genome shotgun (WGS) entry which is preliminary data.</text>
</comment>
<dbReference type="PROSITE" id="PS50294">
    <property type="entry name" value="WD_REPEATS_REGION"/>
    <property type="match status" value="1"/>
</dbReference>
<dbReference type="Proteomes" id="UP000009009">
    <property type="component" value="Unassembled WGS sequence"/>
</dbReference>
<dbReference type="PhylomeDB" id="H0GYX0"/>
<proteinExistence type="inferred from homology"/>
<evidence type="ECO:0000256" key="10">
    <source>
        <dbReference type="SAM" id="MobiDB-lite"/>
    </source>
</evidence>
<dbReference type="PANTHER" id="PTHR15271:SF4">
    <property type="entry name" value="CHROMATIN ASSEMBLY FACTOR 1 SUBUNIT B"/>
    <property type="match status" value="1"/>
</dbReference>
<dbReference type="PANTHER" id="PTHR15271">
    <property type="entry name" value="CHROMATIN ASSEMBLY FACTOR 1 SUBUNIT B"/>
    <property type="match status" value="1"/>
</dbReference>
<dbReference type="Pfam" id="PF24105">
    <property type="entry name" value="Beta-prop_CAF1B_HIR1"/>
    <property type="match status" value="1"/>
</dbReference>
<dbReference type="EMBL" id="AGVY01000320">
    <property type="protein sequence ID" value="EHN01013.1"/>
    <property type="molecule type" value="Genomic_DNA"/>
</dbReference>
<dbReference type="GO" id="GO:0033186">
    <property type="term" value="C:CAF-1 complex"/>
    <property type="evidence" value="ECO:0007669"/>
    <property type="project" value="TreeGrafter"/>
</dbReference>
<evidence type="ECO:0000313" key="12">
    <source>
        <dbReference type="EMBL" id="EHN01013.1"/>
    </source>
</evidence>
<evidence type="ECO:0000256" key="1">
    <source>
        <dbReference type="ARBA" id="ARBA00004123"/>
    </source>
</evidence>
<comment type="subcellular location">
    <subcellularLocation>
        <location evidence="1">Nucleus</location>
    </subcellularLocation>
</comment>
<feature type="region of interest" description="Disordered" evidence="10">
    <location>
        <begin position="482"/>
        <end position="501"/>
    </location>
</feature>
<dbReference type="AlphaFoldDB" id="H0GYX0"/>
<gene>
    <name evidence="12" type="ORF">VIN7_8979</name>
</gene>
<dbReference type="PROSITE" id="PS50082">
    <property type="entry name" value="WD_REPEATS_2"/>
    <property type="match status" value="2"/>
</dbReference>
<evidence type="ECO:0000256" key="5">
    <source>
        <dbReference type="ARBA" id="ARBA00022763"/>
    </source>
</evidence>
<evidence type="ECO:0000256" key="9">
    <source>
        <dbReference type="PROSITE-ProRule" id="PRU00221"/>
    </source>
</evidence>
<keyword evidence="8" id="KW-0539">Nucleus</keyword>
<evidence type="ECO:0000256" key="8">
    <source>
        <dbReference type="ARBA" id="ARBA00023242"/>
    </source>
</evidence>
<evidence type="ECO:0000256" key="2">
    <source>
        <dbReference type="ARBA" id="ARBA00007306"/>
    </source>
</evidence>
<feature type="domain" description="CAF1B/HIR1 beta-propeller" evidence="11">
    <location>
        <begin position="33"/>
        <end position="431"/>
    </location>
</feature>
<dbReference type="GO" id="GO:0006281">
    <property type="term" value="P:DNA repair"/>
    <property type="evidence" value="ECO:0007669"/>
    <property type="project" value="UniProtKB-KW"/>
</dbReference>
<keyword evidence="4" id="KW-0677">Repeat</keyword>
<evidence type="ECO:0000256" key="3">
    <source>
        <dbReference type="ARBA" id="ARBA00022574"/>
    </source>
</evidence>
<keyword evidence="5" id="KW-0227">DNA damage</keyword>
<organism evidence="12 13">
    <name type="scientific">Saccharomyces cerevisiae x Saccharomyces kudriavzevii (strain VIN7)</name>
    <name type="common">Yeast</name>
    <dbReference type="NCBI Taxonomy" id="1095631"/>
    <lineage>
        <taxon>Eukaryota</taxon>
        <taxon>Fungi</taxon>
        <taxon>Dikarya</taxon>
        <taxon>Ascomycota</taxon>
        <taxon>Saccharomycotina</taxon>
        <taxon>Saccharomycetes</taxon>
        <taxon>Saccharomycetales</taxon>
        <taxon>Saccharomycetaceae</taxon>
        <taxon>Saccharomyces</taxon>
    </lineage>
</organism>
<reference evidence="12 13" key="1">
    <citation type="journal article" date="2012" name="FEMS Yeast Res.">
        <title>The genome sequence of the wine yeast VIN7 reveals an allotriploid hybrid genome with Saccharomyces cerevisiae and Saccharomyces kudriavzevii origins.</title>
        <authorList>
            <person name="Borneman A.R."/>
            <person name="Desany B.A."/>
            <person name="Riches D."/>
            <person name="Affourtit J.P."/>
            <person name="Forgan A.H."/>
            <person name="Pretorius I.S."/>
            <person name="Egholm M."/>
            <person name="Chambers P.J."/>
        </authorList>
    </citation>
    <scope>NUCLEOTIDE SEQUENCE [LARGE SCALE GENOMIC DNA]</scope>
    <source>
        <strain evidence="12 13">VIN7</strain>
    </source>
</reference>
<accession>H0GYX0</accession>
<name>H0GYX0_SACCK</name>
<dbReference type="SUPFAM" id="SSF50978">
    <property type="entry name" value="WD40 repeat-like"/>
    <property type="match status" value="1"/>
</dbReference>
<dbReference type="Gene3D" id="2.130.10.10">
    <property type="entry name" value="YVTN repeat-like/Quinoprotein amine dehydrogenase"/>
    <property type="match status" value="2"/>
</dbReference>
<dbReference type="InterPro" id="IPR001680">
    <property type="entry name" value="WD40_rpt"/>
</dbReference>
<keyword evidence="7" id="KW-0234">DNA repair</keyword>
<evidence type="ECO:0000256" key="7">
    <source>
        <dbReference type="ARBA" id="ARBA00023204"/>
    </source>
</evidence>